<dbReference type="InterPro" id="IPR016192">
    <property type="entry name" value="APOBEC/CMP_deaminase_Zn-bd"/>
</dbReference>
<dbReference type="RefSeq" id="YP_009206006.1">
    <property type="nucleotide sequence ID" value="NC_028882.1"/>
</dbReference>
<dbReference type="EC" id="3.5.4.33" evidence="6"/>
<keyword evidence="2" id="KW-0479">Metal-binding</keyword>
<proteinExistence type="inferred from homology"/>
<dbReference type="Pfam" id="PF00383">
    <property type="entry name" value="dCMP_cyt_deam_1"/>
    <property type="match status" value="1"/>
</dbReference>
<dbReference type="PROSITE" id="PS51747">
    <property type="entry name" value="CYT_DCMP_DEAMINASES_2"/>
    <property type="match status" value="1"/>
</dbReference>
<dbReference type="PROSITE" id="PS00903">
    <property type="entry name" value="CYT_DCMP_DEAMINASES_1"/>
    <property type="match status" value="1"/>
</dbReference>
<feature type="domain" description="CMP/dCMP-type deaminase" evidence="5">
    <location>
        <begin position="149"/>
        <end position="269"/>
    </location>
</feature>
<dbReference type="PANTHER" id="PTHR11086:SF18">
    <property type="entry name" value="DEOXYCYTIDYLATE DEAMINASE"/>
    <property type="match status" value="1"/>
</dbReference>
<dbReference type="InterPro" id="IPR016193">
    <property type="entry name" value="Cytidine_deaminase-like"/>
</dbReference>
<dbReference type="KEGG" id="vg:26632620"/>
<dbReference type="GO" id="GO:0004132">
    <property type="term" value="F:dCMP deaminase activity"/>
    <property type="evidence" value="ECO:0007669"/>
    <property type="project" value="TreeGrafter"/>
</dbReference>
<gene>
    <name evidence="6" type="primary">tadA</name>
    <name evidence="6" type="ORF">vB_PaeM_PS2400041</name>
</gene>
<keyword evidence="4" id="KW-0862">Zinc</keyword>
<keyword evidence="3 6" id="KW-0378">Hydrolase</keyword>
<dbReference type="SUPFAM" id="SSF53927">
    <property type="entry name" value="Cytidine deaminase-like"/>
    <property type="match status" value="1"/>
</dbReference>
<dbReference type="Proteomes" id="UP000203203">
    <property type="component" value="Segment"/>
</dbReference>
<dbReference type="GO" id="GO:0052717">
    <property type="term" value="F:tRNA-specific adenosine-34 deaminase activity"/>
    <property type="evidence" value="ECO:0007669"/>
    <property type="project" value="UniProtKB-EC"/>
</dbReference>
<dbReference type="GO" id="GO:0008270">
    <property type="term" value="F:zinc ion binding"/>
    <property type="evidence" value="ECO:0007669"/>
    <property type="project" value="InterPro"/>
</dbReference>
<evidence type="ECO:0000313" key="6">
    <source>
        <dbReference type="EMBL" id="AIW01746.1"/>
    </source>
</evidence>
<protein>
    <submittedName>
        <fullName evidence="6">tRNA-specific adenosine deaminase</fullName>
        <ecNumber evidence="6">3.5.4.33</ecNumber>
    </submittedName>
</protein>
<dbReference type="Gene3D" id="3.40.140.10">
    <property type="entry name" value="Cytidine Deaminase, domain 2"/>
    <property type="match status" value="1"/>
</dbReference>
<evidence type="ECO:0000313" key="7">
    <source>
        <dbReference type="Proteomes" id="UP000203203"/>
    </source>
</evidence>
<name>A0A0K0L9E8_9CAUD</name>
<evidence type="ECO:0000256" key="4">
    <source>
        <dbReference type="ARBA" id="ARBA00022833"/>
    </source>
</evidence>
<comment type="similarity">
    <text evidence="1">Belongs to the cytidine and deoxycytidylate deaminase family.</text>
</comment>
<dbReference type="GeneID" id="26632620"/>
<reference evidence="7" key="1">
    <citation type="submission" date="2014-08" db="EMBL/GenBank/DDBJ databases">
        <authorList>
            <person name="Gozdek A."/>
            <person name="Dabrowski K."/>
            <person name="Lobocka M."/>
        </authorList>
    </citation>
    <scope>NUCLEOTIDE SEQUENCE [LARGE SCALE GENOMIC DNA]</scope>
</reference>
<accession>A0A0K0L9E8</accession>
<dbReference type="InterPro" id="IPR002125">
    <property type="entry name" value="CMP_dCMP_dom"/>
</dbReference>
<dbReference type="EMBL" id="KM434186">
    <property type="protein sequence ID" value="AIW01746.1"/>
    <property type="molecule type" value="Genomic_DNA"/>
</dbReference>
<dbReference type="InterPro" id="IPR015517">
    <property type="entry name" value="dCMP_deaminase-rel"/>
</dbReference>
<sequence length="283" mass="31971">MKTMIVVEKLNNGLTVYRPKVKMYQPLLDRLLSWHPNKWRDCHLIWPNTVRKAEVWVMDPTDPDVHIPEGHLEKAIIAQQEIYEGAVALKSRCPNIEDLTGMDLSKSFAELVLDMCIDSYNAINGVQVKNRYVLEYPEKSQGVLPVKQKHKEAFMRCAESFAECSVGVRAKVGAVIVQGNKIISQGYNGLPSGLEGPLENEEGVTRPEVRHAEKNALLWLSCSQESAQGAWMFATMSPCEYCAHDIVDAGIKRVYYRHQYRLTAGIDYLLKNGVEVIHMPKGD</sequence>
<keyword evidence="7" id="KW-1185">Reference proteome</keyword>
<evidence type="ECO:0000256" key="3">
    <source>
        <dbReference type="ARBA" id="ARBA00022801"/>
    </source>
</evidence>
<evidence type="ECO:0000256" key="1">
    <source>
        <dbReference type="ARBA" id="ARBA00006576"/>
    </source>
</evidence>
<evidence type="ECO:0000256" key="2">
    <source>
        <dbReference type="ARBA" id="ARBA00022723"/>
    </source>
</evidence>
<dbReference type="PANTHER" id="PTHR11086">
    <property type="entry name" value="DEOXYCYTIDYLATE DEAMINASE-RELATED"/>
    <property type="match status" value="1"/>
</dbReference>
<organism evidence="6 7">
    <name type="scientific">Pseudomonas phage vB_PaeM_PS24</name>
    <dbReference type="NCBI Taxonomy" id="1542092"/>
    <lineage>
        <taxon>Viruses</taxon>
        <taxon>Duplodnaviria</taxon>
        <taxon>Heunggongvirae</taxon>
        <taxon>Uroviricota</taxon>
        <taxon>Caudoviricetes</taxon>
        <taxon>Vandenendeviridae</taxon>
        <taxon>Nankokuvirus</taxon>
        <taxon>Nankokuvirus PS24</taxon>
    </lineage>
</organism>
<evidence type="ECO:0000259" key="5">
    <source>
        <dbReference type="PROSITE" id="PS51747"/>
    </source>
</evidence>